<evidence type="ECO:0000259" key="1">
    <source>
        <dbReference type="SMART" id="SM00318"/>
    </source>
</evidence>
<dbReference type="InterPro" id="IPR035437">
    <property type="entry name" value="SNase_OB-fold_sf"/>
</dbReference>
<dbReference type="SMART" id="SM00318">
    <property type="entry name" value="SNc"/>
    <property type="match status" value="1"/>
</dbReference>
<dbReference type="Pfam" id="PF00565">
    <property type="entry name" value="SNase"/>
    <property type="match status" value="1"/>
</dbReference>
<proteinExistence type="predicted"/>
<sequence length="196" mass="21917">MAQSAPMKKYILIIAILLLLLPLIYGGFQMDNRFAPPPAQTFLEVLEGKAEIIDGRTVVINGQQIRLLNMDAPDLDQVCYTKKKQIGFRCGVVAAEKLAKLISHQTLTCEGEKKDAEGNLWATCYVGQLPQKIDINEQAVLSGWAVYDPAQSDKYKRIQGAAHNIRQGLWRAKFVMPWEWRAGDHAPPQPITSNSK</sequence>
<dbReference type="AlphaFoldDB" id="A0A3B1BUN7"/>
<organism evidence="2">
    <name type="scientific">hydrothermal vent metagenome</name>
    <dbReference type="NCBI Taxonomy" id="652676"/>
    <lineage>
        <taxon>unclassified sequences</taxon>
        <taxon>metagenomes</taxon>
        <taxon>ecological metagenomes</taxon>
    </lineage>
</organism>
<accession>A0A3B1BUN7</accession>
<evidence type="ECO:0000313" key="2">
    <source>
        <dbReference type="EMBL" id="VAX08387.1"/>
    </source>
</evidence>
<dbReference type="Gene3D" id="2.40.50.90">
    <property type="match status" value="1"/>
</dbReference>
<name>A0A3B1BUN7_9ZZZZ</name>
<dbReference type="InterPro" id="IPR016071">
    <property type="entry name" value="Staphylococal_nuclease_OB-fold"/>
</dbReference>
<gene>
    <name evidence="2" type="ORF">MNBD_GAMMA26-557</name>
</gene>
<protein>
    <recommendedName>
        <fullName evidence="1">TNase-like domain-containing protein</fullName>
    </recommendedName>
</protein>
<feature type="domain" description="TNase-like" evidence="1">
    <location>
        <begin position="44"/>
        <end position="172"/>
    </location>
</feature>
<dbReference type="EMBL" id="UOFX01000035">
    <property type="protein sequence ID" value="VAX08387.1"/>
    <property type="molecule type" value="Genomic_DNA"/>
</dbReference>
<reference evidence="2" key="1">
    <citation type="submission" date="2018-06" db="EMBL/GenBank/DDBJ databases">
        <authorList>
            <person name="Zhirakovskaya E."/>
        </authorList>
    </citation>
    <scope>NUCLEOTIDE SEQUENCE</scope>
</reference>
<dbReference type="SUPFAM" id="SSF50199">
    <property type="entry name" value="Staphylococcal nuclease"/>
    <property type="match status" value="1"/>
</dbReference>